<evidence type="ECO:0000313" key="2">
    <source>
        <dbReference type="Proteomes" id="UP000199634"/>
    </source>
</evidence>
<dbReference type="EMBL" id="FNXE01000015">
    <property type="protein sequence ID" value="SEH77127.1"/>
    <property type="molecule type" value="Genomic_DNA"/>
</dbReference>
<organism evidence="1 2">
    <name type="scientific">Paenimyroides marinum</name>
    <dbReference type="NCBI Taxonomy" id="1159016"/>
    <lineage>
        <taxon>Bacteria</taxon>
        <taxon>Pseudomonadati</taxon>
        <taxon>Bacteroidota</taxon>
        <taxon>Flavobacteriia</taxon>
        <taxon>Flavobacteriales</taxon>
        <taxon>Flavobacteriaceae</taxon>
        <taxon>Paenimyroides</taxon>
    </lineage>
</organism>
<proteinExistence type="predicted"/>
<name>A0A1H6KW05_9FLAO</name>
<dbReference type="AlphaFoldDB" id="A0A1H6KW05"/>
<accession>A0A1H6KW05</accession>
<gene>
    <name evidence="1" type="ORF">SAMN02927937_01344</name>
</gene>
<sequence length="174" mass="20499">MQKIFVLLFLFNSFIGFGQEEVSISEILKKPTKYHHTYVTVKGYFDNRHKEGRAIYSTVEDCDIKAMNKALFLYESKTGLEKFNISIEWSGYIEVTAYFSSERKGSYDFFGGGLLDVQSIKVLHDACYINDQIITKYYNSINVEKQRLNVDLFKEKFIYLKENFAYKNEDNRVY</sequence>
<evidence type="ECO:0000313" key="1">
    <source>
        <dbReference type="EMBL" id="SEH77127.1"/>
    </source>
</evidence>
<reference evidence="1 2" key="1">
    <citation type="submission" date="2016-10" db="EMBL/GenBank/DDBJ databases">
        <authorList>
            <person name="de Groot N.N."/>
        </authorList>
    </citation>
    <scope>NUCLEOTIDE SEQUENCE [LARGE SCALE GENOMIC DNA]</scope>
    <source>
        <strain evidence="1 2">CGMCC 1.10825</strain>
    </source>
</reference>
<dbReference type="STRING" id="1159016.SAMN02927937_01344"/>
<protein>
    <submittedName>
        <fullName evidence="1">Uncharacterized protein</fullName>
    </submittedName>
</protein>
<dbReference type="RefSeq" id="WP_091097855.1">
    <property type="nucleotide sequence ID" value="NZ_FNXE01000015.1"/>
</dbReference>
<dbReference type="Proteomes" id="UP000199634">
    <property type="component" value="Unassembled WGS sequence"/>
</dbReference>
<keyword evidence="2" id="KW-1185">Reference proteome</keyword>